<dbReference type="Proteomes" id="UP000320333">
    <property type="component" value="Unassembled WGS sequence"/>
</dbReference>
<dbReference type="OrthoDB" id="2150229at2759"/>
<keyword evidence="1" id="KW-0812">Transmembrane</keyword>
<evidence type="ECO:0000313" key="2">
    <source>
        <dbReference type="EMBL" id="TPX76871.1"/>
    </source>
</evidence>
<feature type="transmembrane region" description="Helical" evidence="1">
    <location>
        <begin position="201"/>
        <end position="221"/>
    </location>
</feature>
<comment type="caution">
    <text evidence="2">The sequence shown here is derived from an EMBL/GenBank/DDBJ whole genome shotgun (WGS) entry which is preliminary data.</text>
</comment>
<proteinExistence type="predicted"/>
<reference evidence="2 3" key="1">
    <citation type="journal article" date="2019" name="Sci. Rep.">
        <title>Comparative genomics of chytrid fungi reveal insights into the obligate biotrophic and pathogenic lifestyle of Synchytrium endobioticum.</title>
        <authorList>
            <person name="van de Vossenberg B.T.L.H."/>
            <person name="Warris S."/>
            <person name="Nguyen H.D.T."/>
            <person name="van Gent-Pelzer M.P.E."/>
            <person name="Joly D.L."/>
            <person name="van de Geest H.C."/>
            <person name="Bonants P.J.M."/>
            <person name="Smith D.S."/>
            <person name="Levesque C.A."/>
            <person name="van der Lee T.A.J."/>
        </authorList>
    </citation>
    <scope>NUCLEOTIDE SEQUENCE [LARGE SCALE GENOMIC DNA]</scope>
    <source>
        <strain evidence="2 3">CBS 675.73</strain>
    </source>
</reference>
<sequence>MNFTSVNLVEGSNVTASSFDSIGPKCRGGVCRPVQISTAGGNVYDDNSFWQSMFDPGCSNQWIQSAWKSNSSIQEILIAYGTLEAKSNATASLAQILLNPNTANAIDITGRIHCAAMNISNVGMLARLDTCRIDTPVDGINSIRFTWNLTDLRTVNASVFRGCQMNVNEIVINSVNHTSTETRSEEAKDLATPFAGMNTQIIGAIVVAIVLCTIGICYAVYRAFGRFQPRDEKLVSDERRGSEDSRASAESI</sequence>
<evidence type="ECO:0000256" key="1">
    <source>
        <dbReference type="SAM" id="Phobius"/>
    </source>
</evidence>
<gene>
    <name evidence="2" type="ORF">CcCBS67573_g01849</name>
</gene>
<evidence type="ECO:0000313" key="3">
    <source>
        <dbReference type="Proteomes" id="UP000320333"/>
    </source>
</evidence>
<name>A0A507FKB9_9FUNG</name>
<accession>A0A507FKB9</accession>
<dbReference type="EMBL" id="QEAP01000034">
    <property type="protein sequence ID" value="TPX76871.1"/>
    <property type="molecule type" value="Genomic_DNA"/>
</dbReference>
<keyword evidence="1" id="KW-0472">Membrane</keyword>
<organism evidence="2 3">
    <name type="scientific">Chytriomyces confervae</name>
    <dbReference type="NCBI Taxonomy" id="246404"/>
    <lineage>
        <taxon>Eukaryota</taxon>
        <taxon>Fungi</taxon>
        <taxon>Fungi incertae sedis</taxon>
        <taxon>Chytridiomycota</taxon>
        <taxon>Chytridiomycota incertae sedis</taxon>
        <taxon>Chytridiomycetes</taxon>
        <taxon>Chytridiales</taxon>
        <taxon>Chytriomycetaceae</taxon>
        <taxon>Chytriomyces</taxon>
    </lineage>
</organism>
<protein>
    <submittedName>
        <fullName evidence="2">Uncharacterized protein</fullName>
    </submittedName>
</protein>
<dbReference type="AlphaFoldDB" id="A0A507FKB9"/>
<keyword evidence="1" id="KW-1133">Transmembrane helix</keyword>
<keyword evidence="3" id="KW-1185">Reference proteome</keyword>